<proteinExistence type="predicted"/>
<dbReference type="RefSeq" id="WP_014322777.1">
    <property type="nucleotide sequence ID" value="NC_016803.1"/>
</dbReference>
<evidence type="ECO:0000313" key="3">
    <source>
        <dbReference type="EMBL" id="EGB15350.1"/>
    </source>
</evidence>
<dbReference type="STRING" id="641491.DND132_2145"/>
<gene>
    <name evidence="3" type="ORF">DND132_2145</name>
</gene>
<keyword evidence="4" id="KW-1185">Reference proteome</keyword>
<feature type="signal peptide" evidence="2">
    <location>
        <begin position="1"/>
        <end position="26"/>
    </location>
</feature>
<dbReference type="HOGENOM" id="CLU_1173914_0_0_7"/>
<evidence type="ECO:0000313" key="4">
    <source>
        <dbReference type="Proteomes" id="UP000007845"/>
    </source>
</evidence>
<feature type="chain" id="PRO_5003253656" evidence="2">
    <location>
        <begin position="27"/>
        <end position="272"/>
    </location>
</feature>
<dbReference type="eggNOG" id="ENOG503185J">
    <property type="taxonomic scope" value="Bacteria"/>
</dbReference>
<evidence type="ECO:0000256" key="2">
    <source>
        <dbReference type="SAM" id="SignalP"/>
    </source>
</evidence>
<dbReference type="OrthoDB" id="5465204at2"/>
<feature type="region of interest" description="Disordered" evidence="1">
    <location>
        <begin position="243"/>
        <end position="272"/>
    </location>
</feature>
<dbReference type="AlphaFoldDB" id="F0JI39"/>
<protein>
    <submittedName>
        <fullName evidence="3">Uncharacterized protein</fullName>
    </submittedName>
</protein>
<name>F0JI39_9BACT</name>
<organism evidence="3 4">
    <name type="scientific">Pseudodesulfovibrio mercurii</name>
    <dbReference type="NCBI Taxonomy" id="641491"/>
    <lineage>
        <taxon>Bacteria</taxon>
        <taxon>Pseudomonadati</taxon>
        <taxon>Thermodesulfobacteriota</taxon>
        <taxon>Desulfovibrionia</taxon>
        <taxon>Desulfovibrionales</taxon>
        <taxon>Desulfovibrionaceae</taxon>
    </lineage>
</organism>
<sequence precursor="true">MNHASYRRLLLLGALTLLPGCLAANAALGVFGLMGPPVAQLAGAAYTVAECSYEYGVNDRTPDQVFLAKFDWLLEDGEGNEPAPAAFAGALRRTVDGPTQADAPQAVAVAKAAPKTGNRTGPVAEPVAEPVAVAATIPVKNHTVAPKRAVAAVAPARPVPNRIAPVPRRTVPAHTYVVHEPDPLLARLDRLESGLAQAERLYLSRSEVGLRLSVPPCDGDPCAQGVNGGSSLRLPVTYTAPAMDSFSTTSSLPPVGDRAGQPRPPSGRSLNT</sequence>
<dbReference type="Proteomes" id="UP000007845">
    <property type="component" value="Chromosome"/>
</dbReference>
<keyword evidence="2" id="KW-0732">Signal</keyword>
<reference evidence="3 4" key="1">
    <citation type="journal article" date="2011" name="J. Bacteriol.">
        <title>Genome sequence of the mercury-methylating strain Desulfovibrio desulfuricans ND132.</title>
        <authorList>
            <person name="Brown S.D."/>
            <person name="Gilmour C.C."/>
            <person name="Kucken A.M."/>
            <person name="Wall J.D."/>
            <person name="Elias D.A."/>
            <person name="Brandt C.C."/>
            <person name="Podar M."/>
            <person name="Chertkov O."/>
            <person name="Held B."/>
            <person name="Bruce D.C."/>
            <person name="Detter J.C."/>
            <person name="Tapia R."/>
            <person name="Han C.S."/>
            <person name="Goodwin L.A."/>
            <person name="Cheng J.F."/>
            <person name="Pitluck S."/>
            <person name="Woyke T."/>
            <person name="Mikhailova N."/>
            <person name="Ivanova N.N."/>
            <person name="Han J."/>
            <person name="Lucas S."/>
            <person name="Lapidus A.L."/>
            <person name="Land M.L."/>
            <person name="Hauser L.J."/>
            <person name="Palumbo A.V."/>
        </authorList>
    </citation>
    <scope>NUCLEOTIDE SEQUENCE [LARGE SCALE GENOMIC DNA]</scope>
    <source>
        <strain evidence="3 4">ND132</strain>
    </source>
</reference>
<dbReference type="KEGG" id="ddn:DND132_2145"/>
<evidence type="ECO:0000256" key="1">
    <source>
        <dbReference type="SAM" id="MobiDB-lite"/>
    </source>
</evidence>
<dbReference type="EMBL" id="CP003220">
    <property type="protein sequence ID" value="EGB15350.1"/>
    <property type="molecule type" value="Genomic_DNA"/>
</dbReference>
<accession>F0JI39</accession>